<dbReference type="Gene3D" id="3.30.300.30">
    <property type="match status" value="1"/>
</dbReference>
<gene>
    <name evidence="4" type="ORF">SAMN05661096_00536</name>
</gene>
<comment type="similarity">
    <text evidence="1">Belongs to the ATP-dependent AMP-binding enzyme family.</text>
</comment>
<evidence type="ECO:0000313" key="5">
    <source>
        <dbReference type="Proteomes" id="UP000193804"/>
    </source>
</evidence>
<dbReference type="RefSeq" id="WP_085515535.1">
    <property type="nucleotide sequence ID" value="NZ_FXAW01000001.1"/>
</dbReference>
<proteinExistence type="inferred from homology"/>
<dbReference type="PANTHER" id="PTHR43201">
    <property type="entry name" value="ACYL-COA SYNTHETASE"/>
    <property type="match status" value="1"/>
</dbReference>
<reference evidence="5" key="1">
    <citation type="submission" date="2017-04" db="EMBL/GenBank/DDBJ databases">
        <authorList>
            <person name="Varghese N."/>
            <person name="Submissions S."/>
        </authorList>
    </citation>
    <scope>NUCLEOTIDE SEQUENCE [LARGE SCALE GENOMIC DNA]</scope>
    <source>
        <strain evidence="5">DSM 4125</strain>
    </source>
</reference>
<keyword evidence="2 4" id="KW-0436">Ligase</keyword>
<organism evidence="4 5">
    <name type="scientific">Marivirga sericea</name>
    <dbReference type="NCBI Taxonomy" id="1028"/>
    <lineage>
        <taxon>Bacteria</taxon>
        <taxon>Pseudomonadati</taxon>
        <taxon>Bacteroidota</taxon>
        <taxon>Cytophagia</taxon>
        <taxon>Cytophagales</taxon>
        <taxon>Marivirgaceae</taxon>
        <taxon>Marivirga</taxon>
    </lineage>
</organism>
<evidence type="ECO:0000256" key="1">
    <source>
        <dbReference type="ARBA" id="ARBA00006432"/>
    </source>
</evidence>
<evidence type="ECO:0000259" key="3">
    <source>
        <dbReference type="Pfam" id="PF00501"/>
    </source>
</evidence>
<dbReference type="Pfam" id="PF00501">
    <property type="entry name" value="AMP-binding"/>
    <property type="match status" value="1"/>
</dbReference>
<dbReference type="AlphaFoldDB" id="A0A1X7IE40"/>
<dbReference type="SUPFAM" id="SSF56801">
    <property type="entry name" value="Acetyl-CoA synthetase-like"/>
    <property type="match status" value="1"/>
</dbReference>
<dbReference type="GO" id="GO:0031956">
    <property type="term" value="F:medium-chain fatty acid-CoA ligase activity"/>
    <property type="evidence" value="ECO:0007669"/>
    <property type="project" value="TreeGrafter"/>
</dbReference>
<protein>
    <submittedName>
        <fullName evidence="4">O-succinylbenzoic acid--CoA ligase</fullName>
    </submittedName>
</protein>
<dbReference type="EMBL" id="FXAW01000001">
    <property type="protein sequence ID" value="SMG12729.1"/>
    <property type="molecule type" value="Genomic_DNA"/>
</dbReference>
<dbReference type="InterPro" id="IPR042099">
    <property type="entry name" value="ANL_N_sf"/>
</dbReference>
<dbReference type="GO" id="GO:0006631">
    <property type="term" value="P:fatty acid metabolic process"/>
    <property type="evidence" value="ECO:0007669"/>
    <property type="project" value="TreeGrafter"/>
</dbReference>
<dbReference type="OrthoDB" id="8870348at2"/>
<evidence type="ECO:0000313" key="4">
    <source>
        <dbReference type="EMBL" id="SMG12729.1"/>
    </source>
</evidence>
<dbReference type="InterPro" id="IPR000873">
    <property type="entry name" value="AMP-dep_synth/lig_dom"/>
</dbReference>
<feature type="domain" description="AMP-dependent synthetase/ligase" evidence="3">
    <location>
        <begin position="47"/>
        <end position="205"/>
    </location>
</feature>
<name>A0A1X7IE40_9BACT</name>
<accession>A0A1X7IE40</accession>
<dbReference type="Proteomes" id="UP000193804">
    <property type="component" value="Unassembled WGS sequence"/>
</dbReference>
<dbReference type="InterPro" id="IPR045851">
    <property type="entry name" value="AMP-bd_C_sf"/>
</dbReference>
<dbReference type="PANTHER" id="PTHR43201:SF5">
    <property type="entry name" value="MEDIUM-CHAIN ACYL-COA LIGASE ACSF2, MITOCHONDRIAL"/>
    <property type="match status" value="1"/>
</dbReference>
<sequence length="368" mass="41094">MPNKSFAENWIQFNSIKYSIADFINTYKSSSDKPIHTILSFLKEWRSDSSYISQKTSGSTGRPKIIKISKSQIKASALSTLNTLDLTAGDHALLCINPEYIGGKMMIARAIIGKLNLSISPIVSNPLQGFATTEAVDFFSFVPYQLEKILDETPNKIEFLNNSTAIILGGAPVSEILANKIKSTIHDAKVYSTYGMTETVSHVALKHINSAKSEAFKALKNVTFSTDNRDCLRIHAPAISGQDQLLTNDVVKLLSPVEFDWLGRYDYVINSGGIKIHPELLEKEIAEVFEINKIFNRFFIFGLPDEKLGQSMNLLLEGNMEEPNLYNLLKEHLPAFHAPKNIFSVSAFSETESGKINRLETIKIINKR</sequence>
<dbReference type="STRING" id="1028.SAMN05661096_00536"/>
<keyword evidence="5" id="KW-1185">Reference proteome</keyword>
<evidence type="ECO:0000256" key="2">
    <source>
        <dbReference type="ARBA" id="ARBA00022598"/>
    </source>
</evidence>
<dbReference type="Gene3D" id="3.40.50.12780">
    <property type="entry name" value="N-terminal domain of ligase-like"/>
    <property type="match status" value="1"/>
</dbReference>